<accession>A0ABS7S8J4</accession>
<gene>
    <name evidence="1" type="ORF">KCQ71_09685</name>
</gene>
<dbReference type="EMBL" id="JAGSHT010000010">
    <property type="protein sequence ID" value="MBZ2196422.1"/>
    <property type="molecule type" value="Genomic_DNA"/>
</dbReference>
<evidence type="ECO:0000313" key="1">
    <source>
        <dbReference type="EMBL" id="MBZ2196422.1"/>
    </source>
</evidence>
<dbReference type="Proteomes" id="UP000826651">
    <property type="component" value="Unassembled WGS sequence"/>
</dbReference>
<sequence>MSADVPDIRVVCVTFHPGAELEDFVTTLSAASSAPVELVFVENGTDSTVARRVAADHGGTVVETGANLGYGGAANRGAAGARGEWLVLANPDVQWGPGSLDELILAARRHPRAGALGPAILNMDGTVYSSARALPSLRTGTGHALLVHVWPGNPWTKAYLTTQESTEGVEREAGWLSGACLLLRRRAFEDVGGFDESYFMFFEDVDLGDRLARAGWTNVYVPTARVGHDQGSSWRDKPAAMIHAHHVSAEQYLRRRYSAWYLFPLRWALAAGLRARSWLQIRASR</sequence>
<evidence type="ECO:0000313" key="2">
    <source>
        <dbReference type="Proteomes" id="UP000826651"/>
    </source>
</evidence>
<name>A0ABS7S8J4_9MICO</name>
<dbReference type="SUPFAM" id="SSF53448">
    <property type="entry name" value="Nucleotide-diphospho-sugar transferases"/>
    <property type="match status" value="1"/>
</dbReference>
<dbReference type="Pfam" id="PF13641">
    <property type="entry name" value="Glyco_tranf_2_3"/>
    <property type="match status" value="1"/>
</dbReference>
<dbReference type="Gene3D" id="3.90.550.10">
    <property type="entry name" value="Spore Coat Polysaccharide Biosynthesis Protein SpsA, Chain A"/>
    <property type="match status" value="1"/>
</dbReference>
<comment type="caution">
    <text evidence="1">The sequence shown here is derived from an EMBL/GenBank/DDBJ whole genome shotgun (WGS) entry which is preliminary data.</text>
</comment>
<protein>
    <submittedName>
        <fullName evidence="1">Glycosyltransferase family 2 protein</fullName>
    </submittedName>
</protein>
<dbReference type="PANTHER" id="PTHR43179">
    <property type="entry name" value="RHAMNOSYLTRANSFERASE WBBL"/>
    <property type="match status" value="1"/>
</dbReference>
<keyword evidence="2" id="KW-1185">Reference proteome</keyword>
<dbReference type="InterPro" id="IPR029044">
    <property type="entry name" value="Nucleotide-diphossugar_trans"/>
</dbReference>
<dbReference type="PANTHER" id="PTHR43179:SF7">
    <property type="entry name" value="RHAMNOSYLTRANSFERASE WBBL"/>
    <property type="match status" value="1"/>
</dbReference>
<organism evidence="1 2">
    <name type="scientific">Occultella gossypii</name>
    <dbReference type="NCBI Taxonomy" id="2800820"/>
    <lineage>
        <taxon>Bacteria</taxon>
        <taxon>Bacillati</taxon>
        <taxon>Actinomycetota</taxon>
        <taxon>Actinomycetes</taxon>
        <taxon>Micrococcales</taxon>
        <taxon>Ruaniaceae</taxon>
        <taxon>Occultella</taxon>
    </lineage>
</organism>
<reference evidence="1 2" key="1">
    <citation type="submission" date="2021-04" db="EMBL/GenBank/DDBJ databases">
        <title>Ruania sp. nov., isolated from sandy soil of mangrove forest.</title>
        <authorList>
            <person name="Ge X."/>
            <person name="Huang R."/>
            <person name="Liu W."/>
        </authorList>
    </citation>
    <scope>NUCLEOTIDE SEQUENCE [LARGE SCALE GENOMIC DNA]</scope>
    <source>
        <strain evidence="1 2">N2-46</strain>
    </source>
</reference>
<proteinExistence type="predicted"/>
<dbReference type="RefSeq" id="WP_223405274.1">
    <property type="nucleotide sequence ID" value="NZ_JAGSHT010000010.1"/>
</dbReference>